<evidence type="ECO:0000313" key="5">
    <source>
        <dbReference type="Proteomes" id="UP001162780"/>
    </source>
</evidence>
<dbReference type="CDD" id="cd04301">
    <property type="entry name" value="NAT_SF"/>
    <property type="match status" value="1"/>
</dbReference>
<name>A0ABY7GIT4_9GAMM</name>
<dbReference type="EMBL" id="CP113517">
    <property type="protein sequence ID" value="WAR44155.1"/>
    <property type="molecule type" value="Genomic_DNA"/>
</dbReference>
<dbReference type="InterPro" id="IPR057691">
    <property type="entry name" value="DUF7931"/>
</dbReference>
<dbReference type="Pfam" id="PF13673">
    <property type="entry name" value="Acetyltransf_10"/>
    <property type="match status" value="1"/>
</dbReference>
<dbReference type="InterPro" id="IPR016181">
    <property type="entry name" value="Acyl_CoA_acyltransferase"/>
</dbReference>
<dbReference type="Gene3D" id="3.40.630.30">
    <property type="match status" value="1"/>
</dbReference>
<gene>
    <name evidence="4" type="ORF">NM686_017530</name>
</gene>
<proteinExistence type="predicted"/>
<evidence type="ECO:0000256" key="2">
    <source>
        <dbReference type="ARBA" id="ARBA00023315"/>
    </source>
</evidence>
<dbReference type="Pfam" id="PF25559">
    <property type="entry name" value="DUF7931"/>
    <property type="match status" value="1"/>
</dbReference>
<evidence type="ECO:0000256" key="1">
    <source>
        <dbReference type="ARBA" id="ARBA00022679"/>
    </source>
</evidence>
<dbReference type="PROSITE" id="PS51186">
    <property type="entry name" value="GNAT"/>
    <property type="match status" value="1"/>
</dbReference>
<keyword evidence="2" id="KW-0012">Acyltransferase</keyword>
<reference evidence="4" key="1">
    <citation type="submission" date="2022-11" db="EMBL/GenBank/DDBJ databases">
        <title>Methylomonas rapida sp. nov., Carotenoid-Producing Obligate Methanotrophs with High Growth Characteristics and Biotechnological Potential.</title>
        <authorList>
            <person name="Tikhonova E.N."/>
            <person name="Suleimanov R.Z."/>
            <person name="Miroshnikov K."/>
            <person name="Oshkin I.Y."/>
            <person name="Belova S.E."/>
            <person name="Danilova O.V."/>
            <person name="Ashikhmin A."/>
            <person name="Konopkin A."/>
            <person name="But S.Y."/>
            <person name="Khmelenina V.N."/>
            <person name="Kuznetsov N."/>
            <person name="Pimenov N.V."/>
            <person name="Dedysh S.N."/>
        </authorList>
    </citation>
    <scope>NUCLEOTIDE SEQUENCE</scope>
    <source>
        <strain evidence="4">MP1</strain>
    </source>
</reference>
<feature type="domain" description="N-acetyltransferase" evidence="3">
    <location>
        <begin position="6"/>
        <end position="144"/>
    </location>
</feature>
<dbReference type="Proteomes" id="UP001162780">
    <property type="component" value="Chromosome"/>
</dbReference>
<protein>
    <submittedName>
        <fullName evidence="4">GNAT family N-acetyltransferase</fullName>
    </submittedName>
</protein>
<dbReference type="PANTHER" id="PTHR43877">
    <property type="entry name" value="AMINOALKYLPHOSPHONATE N-ACETYLTRANSFERASE-RELATED-RELATED"/>
    <property type="match status" value="1"/>
</dbReference>
<evidence type="ECO:0000259" key="3">
    <source>
        <dbReference type="PROSITE" id="PS51186"/>
    </source>
</evidence>
<organism evidence="4 5">
    <name type="scientific">Methylomonas rapida</name>
    <dbReference type="NCBI Taxonomy" id="2963939"/>
    <lineage>
        <taxon>Bacteria</taxon>
        <taxon>Pseudomonadati</taxon>
        <taxon>Pseudomonadota</taxon>
        <taxon>Gammaproteobacteria</taxon>
        <taxon>Methylococcales</taxon>
        <taxon>Methylococcaceae</taxon>
        <taxon>Methylomonas</taxon>
    </lineage>
</organism>
<keyword evidence="1" id="KW-0808">Transferase</keyword>
<dbReference type="RefSeq" id="WP_255189142.1">
    <property type="nucleotide sequence ID" value="NZ_CP113517.1"/>
</dbReference>
<evidence type="ECO:0000313" key="4">
    <source>
        <dbReference type="EMBL" id="WAR44155.1"/>
    </source>
</evidence>
<accession>A0ABY7GIT4</accession>
<dbReference type="InterPro" id="IPR000182">
    <property type="entry name" value="GNAT_dom"/>
</dbReference>
<keyword evidence="5" id="KW-1185">Reference proteome</keyword>
<sequence>MNILNVYLEPATYDVDYEDLHYVRNLVFVEEQGIAPELEFDDQDRQCHHVIARDVDHRPIGTGRLSPEGKIGRMAVLAQWRGQGVGASLLRALLEKARGLGMAQVTANAQTSALGFYQKYGFTAEGVAFLEAGIPHQSVRLTLQPLHKPLRATPKSRPASVDAERLESVESTLAATRQLIDGARRQLYIYSRDLEYSLYGQNTVVEALKQFALRSRNGGVQIIIQDPASLQGQTHPVLVLAQKLSSYFLLRTPEESEEQANLSAFVINDADGYLFRLLGDRFEGHWSPNLPARNRQLREEFERLWQRSRPCSEFRALGL</sequence>
<dbReference type="SUPFAM" id="SSF55729">
    <property type="entry name" value="Acyl-CoA N-acyltransferases (Nat)"/>
    <property type="match status" value="1"/>
</dbReference>
<dbReference type="InterPro" id="IPR050832">
    <property type="entry name" value="Bact_Acetyltransf"/>
</dbReference>